<dbReference type="OrthoDB" id="9814143at2"/>
<evidence type="ECO:0000256" key="3">
    <source>
        <dbReference type="ARBA" id="ARBA00022989"/>
    </source>
</evidence>
<evidence type="ECO:0000256" key="5">
    <source>
        <dbReference type="SAM" id="Phobius"/>
    </source>
</evidence>
<dbReference type="RefSeq" id="WP_116846949.1">
    <property type="nucleotide sequence ID" value="NZ_QTJU01000002.1"/>
</dbReference>
<dbReference type="EMBL" id="QTJU01000002">
    <property type="protein sequence ID" value="RFM28963.1"/>
    <property type="molecule type" value="Genomic_DNA"/>
</dbReference>
<keyword evidence="2 5" id="KW-0812">Transmembrane</keyword>
<keyword evidence="4 5" id="KW-0472">Membrane</keyword>
<protein>
    <submittedName>
        <fullName evidence="7">RDD family protein</fullName>
    </submittedName>
</protein>
<dbReference type="InterPro" id="IPR010432">
    <property type="entry name" value="RDD"/>
</dbReference>
<dbReference type="GO" id="GO:0016020">
    <property type="term" value="C:membrane"/>
    <property type="evidence" value="ECO:0007669"/>
    <property type="project" value="UniProtKB-SubCell"/>
</dbReference>
<evidence type="ECO:0000313" key="7">
    <source>
        <dbReference type="EMBL" id="RFM28963.1"/>
    </source>
</evidence>
<name>A0A3E1NM16_9BACT</name>
<accession>A0A3E1NM16</accession>
<sequence>MDKITIPTSFNIELEFETAEFHKRLFAWLIDLAMMIAYWLVAYRLLAGVISNNGSEHAEMNNYALYTVLVATPPLLYHLVCEMVMNGQSIGKKLMGLKVISETGGRPAIHQLLLRWLLRLADFGFTFCTGGLLSSLLTRKHQRLGDMAAGTIVIKTKQPYHLGQTIFFEVADNYQLRYPAVMKLSDRDMNVIKTILDNCYKSGNYAFAARTADKIRTVLSINEYTDDVEFLETLLKDYNYLAAKG</sequence>
<comment type="subcellular location">
    <subcellularLocation>
        <location evidence="1">Membrane</location>
        <topology evidence="1">Multi-pass membrane protein</topology>
    </subcellularLocation>
</comment>
<feature type="transmembrane region" description="Helical" evidence="5">
    <location>
        <begin position="63"/>
        <end position="85"/>
    </location>
</feature>
<dbReference type="Proteomes" id="UP000261284">
    <property type="component" value="Unassembled WGS sequence"/>
</dbReference>
<feature type="transmembrane region" description="Helical" evidence="5">
    <location>
        <begin position="116"/>
        <end position="137"/>
    </location>
</feature>
<evidence type="ECO:0000256" key="1">
    <source>
        <dbReference type="ARBA" id="ARBA00004141"/>
    </source>
</evidence>
<dbReference type="PANTHER" id="PTHR38480">
    <property type="entry name" value="SLR0254 PROTEIN"/>
    <property type="match status" value="1"/>
</dbReference>
<feature type="domain" description="RDD" evidence="6">
    <location>
        <begin position="19"/>
        <end position="150"/>
    </location>
</feature>
<proteinExistence type="predicted"/>
<dbReference type="Pfam" id="PF06271">
    <property type="entry name" value="RDD"/>
    <property type="match status" value="1"/>
</dbReference>
<evidence type="ECO:0000313" key="8">
    <source>
        <dbReference type="Proteomes" id="UP000261284"/>
    </source>
</evidence>
<feature type="transmembrane region" description="Helical" evidence="5">
    <location>
        <begin position="25"/>
        <end position="43"/>
    </location>
</feature>
<evidence type="ECO:0000259" key="6">
    <source>
        <dbReference type="Pfam" id="PF06271"/>
    </source>
</evidence>
<evidence type="ECO:0000256" key="4">
    <source>
        <dbReference type="ARBA" id="ARBA00023136"/>
    </source>
</evidence>
<dbReference type="PANTHER" id="PTHR38480:SF1">
    <property type="entry name" value="SLR0254 PROTEIN"/>
    <property type="match status" value="1"/>
</dbReference>
<keyword evidence="8" id="KW-1185">Reference proteome</keyword>
<evidence type="ECO:0000256" key="2">
    <source>
        <dbReference type="ARBA" id="ARBA00022692"/>
    </source>
</evidence>
<comment type="caution">
    <text evidence="7">The sequence shown here is derived from an EMBL/GenBank/DDBJ whole genome shotgun (WGS) entry which is preliminary data.</text>
</comment>
<keyword evidence="3 5" id="KW-1133">Transmembrane helix</keyword>
<organism evidence="7 8">
    <name type="scientific">Deminuibacter soli</name>
    <dbReference type="NCBI Taxonomy" id="2291815"/>
    <lineage>
        <taxon>Bacteria</taxon>
        <taxon>Pseudomonadati</taxon>
        <taxon>Bacteroidota</taxon>
        <taxon>Chitinophagia</taxon>
        <taxon>Chitinophagales</taxon>
        <taxon>Chitinophagaceae</taxon>
        <taxon>Deminuibacter</taxon>
    </lineage>
</organism>
<dbReference type="AlphaFoldDB" id="A0A3E1NM16"/>
<gene>
    <name evidence="7" type="ORF">DXN05_09370</name>
</gene>
<reference evidence="7 8" key="1">
    <citation type="submission" date="2018-08" db="EMBL/GenBank/DDBJ databases">
        <title>Chitinophagaceae sp. K23C18032701, a novel bacterium isolated from forest soil.</title>
        <authorList>
            <person name="Wang C."/>
        </authorList>
    </citation>
    <scope>NUCLEOTIDE SEQUENCE [LARGE SCALE GENOMIC DNA]</scope>
    <source>
        <strain evidence="7 8">K23C18032701</strain>
    </source>
</reference>